<accession>A0A6P7TYH9</accession>
<dbReference type="Proteomes" id="UP000515154">
    <property type="component" value="Unplaced"/>
</dbReference>
<keyword evidence="4" id="KW-1185">Reference proteome</keyword>
<dbReference type="PROSITE" id="PS50088">
    <property type="entry name" value="ANK_REPEAT"/>
    <property type="match status" value="4"/>
</dbReference>
<keyword evidence="2 3" id="KW-0040">ANK repeat</keyword>
<dbReference type="RefSeq" id="XP_029654312.2">
    <property type="nucleotide sequence ID" value="XM_029798452.2"/>
</dbReference>
<dbReference type="PROSITE" id="PS50297">
    <property type="entry name" value="ANK_REP_REGION"/>
    <property type="match status" value="4"/>
</dbReference>
<feature type="repeat" description="ANK" evidence="3">
    <location>
        <begin position="50"/>
        <end position="82"/>
    </location>
</feature>
<reference evidence="5" key="1">
    <citation type="submission" date="2025-08" db="UniProtKB">
        <authorList>
            <consortium name="RefSeq"/>
        </authorList>
    </citation>
    <scope>IDENTIFICATION</scope>
</reference>
<dbReference type="Pfam" id="PF00023">
    <property type="entry name" value="Ank"/>
    <property type="match status" value="1"/>
</dbReference>
<protein>
    <submittedName>
        <fullName evidence="5">Receptor-interacting serine/threonine-protein kinase 4-like</fullName>
    </submittedName>
</protein>
<feature type="repeat" description="ANK" evidence="3">
    <location>
        <begin position="117"/>
        <end position="140"/>
    </location>
</feature>
<dbReference type="Pfam" id="PF12796">
    <property type="entry name" value="Ank_2"/>
    <property type="match status" value="1"/>
</dbReference>
<evidence type="ECO:0000256" key="1">
    <source>
        <dbReference type="ARBA" id="ARBA00022737"/>
    </source>
</evidence>
<dbReference type="PANTHER" id="PTHR24198">
    <property type="entry name" value="ANKYRIN REPEAT AND PROTEIN KINASE DOMAIN-CONTAINING PROTEIN"/>
    <property type="match status" value="1"/>
</dbReference>
<dbReference type="SMART" id="SM00248">
    <property type="entry name" value="ANK"/>
    <property type="match status" value="4"/>
</dbReference>
<feature type="non-terminal residue" evidence="5">
    <location>
        <position position="140"/>
    </location>
</feature>
<evidence type="ECO:0000256" key="3">
    <source>
        <dbReference type="PROSITE-ProRule" id="PRU00023"/>
    </source>
</evidence>
<organism evidence="4 5">
    <name type="scientific">Octopus sinensis</name>
    <name type="common">East Asian common octopus</name>
    <dbReference type="NCBI Taxonomy" id="2607531"/>
    <lineage>
        <taxon>Eukaryota</taxon>
        <taxon>Metazoa</taxon>
        <taxon>Spiralia</taxon>
        <taxon>Lophotrochozoa</taxon>
        <taxon>Mollusca</taxon>
        <taxon>Cephalopoda</taxon>
        <taxon>Coleoidea</taxon>
        <taxon>Octopodiformes</taxon>
        <taxon>Octopoda</taxon>
        <taxon>Incirrata</taxon>
        <taxon>Octopodidae</taxon>
        <taxon>Octopus</taxon>
    </lineage>
</organism>
<gene>
    <name evidence="5" type="primary">LOC115227700</name>
</gene>
<evidence type="ECO:0000256" key="2">
    <source>
        <dbReference type="ARBA" id="ARBA00023043"/>
    </source>
</evidence>
<dbReference type="Gene3D" id="1.25.40.20">
    <property type="entry name" value="Ankyrin repeat-containing domain"/>
    <property type="match status" value="2"/>
</dbReference>
<evidence type="ECO:0000313" key="5">
    <source>
        <dbReference type="RefSeq" id="XP_029654312.2"/>
    </source>
</evidence>
<dbReference type="PANTHER" id="PTHR24198:SF165">
    <property type="entry name" value="ANKYRIN REPEAT-CONTAINING PROTEIN-RELATED"/>
    <property type="match status" value="1"/>
</dbReference>
<evidence type="ECO:0000313" key="4">
    <source>
        <dbReference type="Proteomes" id="UP000515154"/>
    </source>
</evidence>
<sequence length="140" mass="15261">MSSLSSLQINKPINEDGRTPLMLACYEGADRRIIEILIKAGGEVGRKDSIGYTALHWAVFGNHLLAVEILLSRGSEVNAQSNDGRTPLHLACWLGSLHTVELLLGHNGIDVNVVSNNGDTPLHDAVQRQHYNVVSVMLNK</sequence>
<feature type="repeat" description="ANK" evidence="3">
    <location>
        <begin position="16"/>
        <end position="49"/>
    </location>
</feature>
<dbReference type="SUPFAM" id="SSF48403">
    <property type="entry name" value="Ankyrin repeat"/>
    <property type="match status" value="1"/>
</dbReference>
<keyword evidence="1" id="KW-0677">Repeat</keyword>
<dbReference type="AlphaFoldDB" id="A0A6P7TYH9"/>
<dbReference type="InterPro" id="IPR036770">
    <property type="entry name" value="Ankyrin_rpt-contain_sf"/>
</dbReference>
<name>A0A6P7TYH9_9MOLL</name>
<dbReference type="InterPro" id="IPR002110">
    <property type="entry name" value="Ankyrin_rpt"/>
</dbReference>
<dbReference type="KEGG" id="osn:115227700"/>
<proteinExistence type="predicted"/>
<feature type="repeat" description="ANK" evidence="3">
    <location>
        <begin position="83"/>
        <end position="116"/>
    </location>
</feature>